<dbReference type="InterPro" id="IPR036058">
    <property type="entry name" value="Kazal_dom_sf"/>
</dbReference>
<dbReference type="InterPro" id="IPR050653">
    <property type="entry name" value="Prot_Inhib_GrowthFact_Antg"/>
</dbReference>
<evidence type="ECO:0000259" key="5">
    <source>
        <dbReference type="PROSITE" id="PS51465"/>
    </source>
</evidence>
<organism evidence="6 7">
    <name type="scientific">Bursaphelenchus xylophilus</name>
    <name type="common">Pinewood nematode worm</name>
    <name type="synonym">Aphelenchoides xylophilus</name>
    <dbReference type="NCBI Taxonomy" id="6326"/>
    <lineage>
        <taxon>Eukaryota</taxon>
        <taxon>Metazoa</taxon>
        <taxon>Ecdysozoa</taxon>
        <taxon>Nematoda</taxon>
        <taxon>Chromadorea</taxon>
        <taxon>Rhabditida</taxon>
        <taxon>Tylenchina</taxon>
        <taxon>Tylenchomorpha</taxon>
        <taxon>Aphelenchoidea</taxon>
        <taxon>Aphelenchoididae</taxon>
        <taxon>Bursaphelenchus</taxon>
    </lineage>
</organism>
<protein>
    <submittedName>
        <fullName evidence="6">(pine wood nematode) hypothetical protein</fullName>
    </submittedName>
</protein>
<feature type="region of interest" description="Disordered" evidence="4">
    <location>
        <begin position="207"/>
        <end position="252"/>
    </location>
</feature>
<evidence type="ECO:0000256" key="2">
    <source>
        <dbReference type="ARBA" id="ARBA00022900"/>
    </source>
</evidence>
<accession>A0A7I8WI23</accession>
<dbReference type="InterPro" id="IPR002350">
    <property type="entry name" value="Kazal_dom"/>
</dbReference>
<feature type="domain" description="Kazal-like" evidence="5">
    <location>
        <begin position="455"/>
        <end position="512"/>
    </location>
</feature>
<proteinExistence type="predicted"/>
<dbReference type="CDD" id="cd00104">
    <property type="entry name" value="KAZAL_FS"/>
    <property type="match status" value="7"/>
</dbReference>
<feature type="domain" description="Kazal-like" evidence="5">
    <location>
        <begin position="392"/>
        <end position="449"/>
    </location>
</feature>
<feature type="domain" description="Kazal-like" evidence="5">
    <location>
        <begin position="1059"/>
        <end position="1108"/>
    </location>
</feature>
<dbReference type="Pfam" id="PF00050">
    <property type="entry name" value="Kazal_1"/>
    <property type="match status" value="6"/>
</dbReference>
<feature type="region of interest" description="Disordered" evidence="4">
    <location>
        <begin position="829"/>
        <end position="866"/>
    </location>
</feature>
<name>A0A7I8WI23_BURXY</name>
<feature type="domain" description="Kazal-like" evidence="5">
    <location>
        <begin position="899"/>
        <end position="954"/>
    </location>
</feature>
<keyword evidence="2" id="KW-0722">Serine protease inhibitor</keyword>
<dbReference type="PROSITE" id="PS51465">
    <property type="entry name" value="KAZAL_2"/>
    <property type="match status" value="12"/>
</dbReference>
<reference evidence="6" key="1">
    <citation type="submission" date="2020-09" db="EMBL/GenBank/DDBJ databases">
        <authorList>
            <person name="Kikuchi T."/>
        </authorList>
    </citation>
    <scope>NUCLEOTIDE SEQUENCE</scope>
    <source>
        <strain evidence="6">Ka4C1</strain>
    </source>
</reference>
<feature type="region of interest" description="Disordered" evidence="4">
    <location>
        <begin position="514"/>
        <end position="538"/>
    </location>
</feature>
<evidence type="ECO:0000256" key="3">
    <source>
        <dbReference type="ARBA" id="ARBA00023157"/>
    </source>
</evidence>
<dbReference type="PROSITE" id="PS00282">
    <property type="entry name" value="KAZAL_1"/>
    <property type="match status" value="1"/>
</dbReference>
<dbReference type="EMBL" id="CAJFCV020000003">
    <property type="protein sequence ID" value="CAG9109138.1"/>
    <property type="molecule type" value="Genomic_DNA"/>
</dbReference>
<keyword evidence="3" id="KW-1015">Disulfide bond</keyword>
<dbReference type="SUPFAM" id="SSF100895">
    <property type="entry name" value="Kazal-type serine protease inhibitors"/>
    <property type="match status" value="15"/>
</dbReference>
<evidence type="ECO:0000256" key="4">
    <source>
        <dbReference type="SAM" id="MobiDB-lite"/>
    </source>
</evidence>
<feature type="domain" description="Kazal-like" evidence="5">
    <location>
        <begin position="1204"/>
        <end position="1260"/>
    </location>
</feature>
<feature type="domain" description="Kazal-like" evidence="5">
    <location>
        <begin position="1005"/>
        <end position="1058"/>
    </location>
</feature>
<dbReference type="PANTHER" id="PTHR10913:SF45">
    <property type="entry name" value="FOLLISTATIN, ISOFORM A-RELATED"/>
    <property type="match status" value="1"/>
</dbReference>
<feature type="compositionally biased region" description="Low complexity" evidence="4">
    <location>
        <begin position="517"/>
        <end position="530"/>
    </location>
</feature>
<dbReference type="Proteomes" id="UP000659654">
    <property type="component" value="Unassembled WGS sequence"/>
</dbReference>
<dbReference type="EMBL" id="CAJFDI010000003">
    <property type="protein sequence ID" value="CAD5222102.1"/>
    <property type="molecule type" value="Genomic_DNA"/>
</dbReference>
<evidence type="ECO:0000313" key="7">
    <source>
        <dbReference type="Proteomes" id="UP000659654"/>
    </source>
</evidence>
<feature type="region of interest" description="Disordered" evidence="4">
    <location>
        <begin position="265"/>
        <end position="309"/>
    </location>
</feature>
<feature type="compositionally biased region" description="Basic and acidic residues" evidence="4">
    <location>
        <begin position="207"/>
        <end position="216"/>
    </location>
</feature>
<feature type="domain" description="Kazal-like" evidence="5">
    <location>
        <begin position="621"/>
        <end position="682"/>
    </location>
</feature>
<feature type="compositionally biased region" description="Polar residues" evidence="4">
    <location>
        <begin position="829"/>
        <end position="853"/>
    </location>
</feature>
<evidence type="ECO:0000313" key="6">
    <source>
        <dbReference type="EMBL" id="CAD5222102.1"/>
    </source>
</evidence>
<feature type="domain" description="Kazal-like" evidence="5">
    <location>
        <begin position="44"/>
        <end position="91"/>
    </location>
</feature>
<sequence length="1320" mass="147641">MSSSVIEVKRPRVLCDMRPFKFLGEYFCQCILLSLLFPVSYAETATGKECVCGRELKPVCGSDGHTYENECQFRCAQVLESSLLLRYHGACCPPASLCTEHRNPVCDDHGNSYENECHFEFQKCVAKRLQNINLKLRSRGKCGEETTEPSLLPQEEMSMTKSTSRCEFECPDDEDFVCDTNGITHQNTCFFERILCALRERGRQPIGIEHDGKCNENSEEDIMAESSSSEKPEATSKTTTTSTTSTTSHPALAFGTKVYDASRRQPSQLNPLPQSVPYDTAESPLVPLQSSNNTKTAVVGSRTRPPLPASAVIPHEEQCSAEDCDKKWDPVCDNKNNTHRNMCLYQFRVCKMKKSSIGSQFIPEIVKKGACNDTLATTPSSNPTTHTAVKNSAKPEDCKLCDDKSTKTPVCDNTNHTHQSACLLAQWNCKMRQHKLEERVLVHVGACRSNSLMFSLKDEECPKQCTNQYKPVCDSQGMTHPNLCTFQMFNCRQRKQKTPNTSWLISLSECQKKQEGTTTKAPTTTSKPLSTKPPAPTAPLTITKLVGWKKDDLSSEPKDDAFVTQTMMTQNVTSNDFECPEPLCPEEKEPICDNEGTIHKNLCMFAYARCLAARGGKILSAVADEECSANRCRIIEEKSCDETDKDYICGTDFHTYNNECLFTKAQCLDSDLEVLFKGKCEVCLTKPCPIVDASDNSIPDSELICDQNGETKTLCEFDMIKCIYEIKLGHNITEAYTGRCCPTLDSCPSTNQPVCDTRNQQHRNLCHFQVAQCRVAKIEQSQTPLTLRNNGTCKTIAKQPTPVEVKPAVTLAPLVSPFKPEPVRAIETSASAPRSLANSPLPSVNGGRSTFSRLPTAPRPSNPATKTIVAPSVLSSENHDHEGIQPDNEDDTMLFPIEIVPTMICEFNCTDEYEPICGSDGITYISKCHYDAKKCQREHRKEKNDVKIEYEGACCTVLDCWDEYSPVCDNLGRSHLNLCVFSNERCVSLKHKSANLTINNFGLCPGDSCEFECPKIYQPICGSNGETYVNECELRKLNCVKRKSEHHKEILVDYPDECCEVKQCPEFYSPVCDANGKTHVNKCVFEAEKCVHKRRNGTDLVLAYEDACCQDAECPEDIEEPICDGEVTHKNWCTFRVAQCEAEKKNTTIFPEYSGVCCQRPSGVCAQSGEICDTDGTTHKDRCEFEYKRCIDDRHGTRGRLQVAYEGKCCEKKECPTVEEPVCDSAGKTHRNPCFFQNEACNYNKKHPSSQLTILYDGECCADNCGDSIQPVCDDKRGVHLNLCKFNVKKCEAEKRGSESLLQVRCDQNQLGSLKRLMFW</sequence>
<dbReference type="Proteomes" id="UP000582659">
    <property type="component" value="Unassembled WGS sequence"/>
</dbReference>
<comment type="caution">
    <text evidence="6">The sequence shown here is derived from an EMBL/GenBank/DDBJ whole genome shotgun (WGS) entry which is preliminary data.</text>
</comment>
<feature type="domain" description="Kazal-like" evidence="5">
    <location>
        <begin position="92"/>
        <end position="144"/>
    </location>
</feature>
<keyword evidence="1" id="KW-0646">Protease inhibitor</keyword>
<dbReference type="SMART" id="SM00280">
    <property type="entry name" value="KAZAL"/>
    <property type="match status" value="17"/>
</dbReference>
<keyword evidence="7" id="KW-1185">Reference proteome</keyword>
<gene>
    <name evidence="6" type="ORF">BXYJ_LOCUS7070</name>
</gene>
<feature type="domain" description="Kazal-like" evidence="5">
    <location>
        <begin position="735"/>
        <end position="795"/>
    </location>
</feature>
<dbReference type="OrthoDB" id="126772at2759"/>
<dbReference type="Gene3D" id="3.30.60.30">
    <property type="match status" value="11"/>
</dbReference>
<evidence type="ECO:0000256" key="1">
    <source>
        <dbReference type="ARBA" id="ARBA00022690"/>
    </source>
</evidence>
<dbReference type="PANTHER" id="PTHR10913">
    <property type="entry name" value="FOLLISTATIN-RELATED"/>
    <property type="match status" value="1"/>
</dbReference>
<feature type="domain" description="Kazal-like" evidence="5">
    <location>
        <begin position="313"/>
        <end position="373"/>
    </location>
</feature>
<feature type="compositionally biased region" description="Low complexity" evidence="4">
    <location>
        <begin position="235"/>
        <end position="248"/>
    </location>
</feature>
<dbReference type="GO" id="GO:0005576">
    <property type="term" value="C:extracellular region"/>
    <property type="evidence" value="ECO:0007669"/>
    <property type="project" value="TreeGrafter"/>
</dbReference>
<feature type="domain" description="Kazal-like" evidence="5">
    <location>
        <begin position="160"/>
        <end position="216"/>
    </location>
</feature>
<dbReference type="Pfam" id="PF07648">
    <property type="entry name" value="Kazal_2"/>
    <property type="match status" value="10"/>
</dbReference>